<reference evidence="10 11" key="1">
    <citation type="submission" date="2017-10" db="EMBL/GenBank/DDBJ databases">
        <title>Bacillus sp. nov., a halophilic bacterium isolated from a Keqin Lake.</title>
        <authorList>
            <person name="Wang H."/>
        </authorList>
    </citation>
    <scope>NUCLEOTIDE SEQUENCE [LARGE SCALE GENOMIC DNA]</scope>
    <source>
        <strain evidence="10 11">KCTC 13187</strain>
    </source>
</reference>
<dbReference type="Gene3D" id="1.10.1040.10">
    <property type="entry name" value="N-(1-d-carboxylethyl)-l-norvaline Dehydrogenase, domain 2"/>
    <property type="match status" value="1"/>
</dbReference>
<dbReference type="InterPro" id="IPR013328">
    <property type="entry name" value="6PGD_dom2"/>
</dbReference>
<dbReference type="NCBIfam" id="NF002649">
    <property type="entry name" value="PRK02318.2-1"/>
    <property type="match status" value="1"/>
</dbReference>
<dbReference type="NCBIfam" id="NF002646">
    <property type="entry name" value="PRK02318.1-2"/>
    <property type="match status" value="1"/>
</dbReference>
<dbReference type="OrthoDB" id="271711at2"/>
<dbReference type="GO" id="GO:0008926">
    <property type="term" value="F:mannitol-1-phosphate 5-dehydrogenase activity"/>
    <property type="evidence" value="ECO:0007669"/>
    <property type="project" value="UniProtKB-UniRule"/>
</dbReference>
<dbReference type="RefSeq" id="WP_110937889.1">
    <property type="nucleotide sequence ID" value="NZ_KZ614147.1"/>
</dbReference>
<feature type="binding site" evidence="7">
    <location>
        <begin position="3"/>
        <end position="14"/>
    </location>
    <ligand>
        <name>NAD(+)</name>
        <dbReference type="ChEBI" id="CHEBI:57540"/>
    </ligand>
</feature>
<dbReference type="PANTHER" id="PTHR30524">
    <property type="entry name" value="MANNITOL-1-PHOSPHATE 5-DEHYDROGENASE"/>
    <property type="match status" value="1"/>
</dbReference>
<sequence>MKALHFGAGNIGRGFIGKILADAGYSITFVDVNHEVIDALNEMNSYHVHYAEEDKRSFEITNVQGLHSQKDEAQVIEAIASADLVTTAVGAHILPHIAATLAKGLIARPTSQPPLNVIACENALGGTDLLKAEVEKHLSSEDWDYVLEIVGFPNAAVDRIVPIQNQTNLLDVLVEPFFEWVVERKNMKGDLPPVTDIHFVDALEAYIERKLFTVNTGHAATAYFGYLDNKKTIQEVLEDEAIKRQVRSVLEETGRLICEKHTFDSEDHERYIEKILQRFLNPFIVDEVTRVARQPIKKLGHNERLVSPAVQLLDKGIEIDALYDVIVAALKFDYPQDDEAEELQKKLNDSGIQKAFSSISGLAEDHTIVKEVARRYAQ</sequence>
<name>A0A3A9K3I4_9BACI</name>
<evidence type="ECO:0000256" key="7">
    <source>
        <dbReference type="HAMAP-Rule" id="MF_00196"/>
    </source>
</evidence>
<comment type="caution">
    <text evidence="10">The sequence shown here is derived from an EMBL/GenBank/DDBJ whole genome shotgun (WGS) entry which is preliminary data.</text>
</comment>
<dbReference type="Pfam" id="PF08125">
    <property type="entry name" value="Mannitol_dh_C"/>
    <property type="match status" value="1"/>
</dbReference>
<feature type="domain" description="Mannitol dehydrogenase N-terminal" evidence="8">
    <location>
        <begin position="1"/>
        <end position="192"/>
    </location>
</feature>
<dbReference type="NCBIfam" id="NF002652">
    <property type="entry name" value="PRK02318.2-5"/>
    <property type="match status" value="1"/>
</dbReference>
<evidence type="ECO:0000256" key="4">
    <source>
        <dbReference type="ARBA" id="ARBA00023002"/>
    </source>
</evidence>
<keyword evidence="11" id="KW-1185">Reference proteome</keyword>
<dbReference type="Proteomes" id="UP000281498">
    <property type="component" value="Unassembled WGS sequence"/>
</dbReference>
<dbReference type="InterPro" id="IPR023027">
    <property type="entry name" value="Mannitol_DH_CS"/>
</dbReference>
<dbReference type="InterPro" id="IPR036291">
    <property type="entry name" value="NAD(P)-bd_dom_sf"/>
</dbReference>
<dbReference type="AlphaFoldDB" id="A0A3A9K3I4"/>
<evidence type="ECO:0000313" key="10">
    <source>
        <dbReference type="EMBL" id="RKL65848.1"/>
    </source>
</evidence>
<evidence type="ECO:0000313" key="11">
    <source>
        <dbReference type="Proteomes" id="UP000281498"/>
    </source>
</evidence>
<evidence type="ECO:0000256" key="5">
    <source>
        <dbReference type="ARBA" id="ARBA00023027"/>
    </source>
</evidence>
<dbReference type="InterPro" id="IPR013131">
    <property type="entry name" value="Mannitol_DH_N"/>
</dbReference>
<dbReference type="SUPFAM" id="SSF51735">
    <property type="entry name" value="NAD(P)-binding Rossmann-fold domains"/>
    <property type="match status" value="1"/>
</dbReference>
<dbReference type="NCBIfam" id="NF002647">
    <property type="entry name" value="PRK02318.1-3"/>
    <property type="match status" value="1"/>
</dbReference>
<dbReference type="GO" id="GO:0005829">
    <property type="term" value="C:cytosol"/>
    <property type="evidence" value="ECO:0007669"/>
    <property type="project" value="TreeGrafter"/>
</dbReference>
<dbReference type="InterPro" id="IPR023028">
    <property type="entry name" value="Mannitol_1_phos_5_DH"/>
</dbReference>
<feature type="domain" description="Mannitol dehydrogenase C-terminal" evidence="9">
    <location>
        <begin position="203"/>
        <end position="376"/>
    </location>
</feature>
<evidence type="ECO:0000256" key="2">
    <source>
        <dbReference type="ARBA" id="ARBA00012939"/>
    </source>
</evidence>
<dbReference type="InterPro" id="IPR000669">
    <property type="entry name" value="Mannitol_DH"/>
</dbReference>
<dbReference type="GO" id="GO:0019592">
    <property type="term" value="P:mannitol catabolic process"/>
    <property type="evidence" value="ECO:0007669"/>
    <property type="project" value="TreeGrafter"/>
</dbReference>
<comment type="catalytic activity">
    <reaction evidence="6 7">
        <text>D-mannitol 1-phosphate + NAD(+) = beta-D-fructose 6-phosphate + NADH + H(+)</text>
        <dbReference type="Rhea" id="RHEA:19661"/>
        <dbReference type="ChEBI" id="CHEBI:15378"/>
        <dbReference type="ChEBI" id="CHEBI:57540"/>
        <dbReference type="ChEBI" id="CHEBI:57634"/>
        <dbReference type="ChEBI" id="CHEBI:57945"/>
        <dbReference type="ChEBI" id="CHEBI:61381"/>
        <dbReference type="EC" id="1.1.1.17"/>
    </reaction>
</comment>
<dbReference type="InterPro" id="IPR013118">
    <property type="entry name" value="Mannitol_DH_C"/>
</dbReference>
<evidence type="ECO:0000259" key="9">
    <source>
        <dbReference type="Pfam" id="PF08125"/>
    </source>
</evidence>
<organism evidence="10 11">
    <name type="scientific">Salipaludibacillus neizhouensis</name>
    <dbReference type="NCBI Taxonomy" id="885475"/>
    <lineage>
        <taxon>Bacteria</taxon>
        <taxon>Bacillati</taxon>
        <taxon>Bacillota</taxon>
        <taxon>Bacilli</taxon>
        <taxon>Bacillales</taxon>
        <taxon>Bacillaceae</taxon>
    </lineage>
</organism>
<dbReference type="HAMAP" id="MF_00196">
    <property type="entry name" value="Mannitol_dehydrog"/>
    <property type="match status" value="1"/>
</dbReference>
<keyword evidence="5 7" id="KW-0520">NAD</keyword>
<protein>
    <recommendedName>
        <fullName evidence="3 7">Mannitol-1-phosphate 5-dehydrogenase</fullName>
        <ecNumber evidence="2 7">1.1.1.17</ecNumber>
    </recommendedName>
</protein>
<dbReference type="PRINTS" id="PR00084">
    <property type="entry name" value="MTLDHDRGNASE"/>
</dbReference>
<dbReference type="EMBL" id="PDOE01000011">
    <property type="protein sequence ID" value="RKL65848.1"/>
    <property type="molecule type" value="Genomic_DNA"/>
</dbReference>
<evidence type="ECO:0000256" key="3">
    <source>
        <dbReference type="ARBA" id="ARBA00016219"/>
    </source>
</evidence>
<evidence type="ECO:0000259" key="8">
    <source>
        <dbReference type="Pfam" id="PF01232"/>
    </source>
</evidence>
<dbReference type="EC" id="1.1.1.17" evidence="2 7"/>
<accession>A0A3A9K3I4</accession>
<gene>
    <name evidence="7" type="primary">mtlD</name>
    <name evidence="10" type="ORF">CR203_18530</name>
</gene>
<comment type="similarity">
    <text evidence="1 7">Belongs to the mannitol dehydrogenase family.</text>
</comment>
<dbReference type="PANTHER" id="PTHR30524:SF0">
    <property type="entry name" value="ALTRONATE OXIDOREDUCTASE-RELATED"/>
    <property type="match status" value="1"/>
</dbReference>
<dbReference type="SUPFAM" id="SSF48179">
    <property type="entry name" value="6-phosphogluconate dehydrogenase C-terminal domain-like"/>
    <property type="match status" value="1"/>
</dbReference>
<evidence type="ECO:0000256" key="6">
    <source>
        <dbReference type="ARBA" id="ARBA00048615"/>
    </source>
</evidence>
<dbReference type="PROSITE" id="PS00974">
    <property type="entry name" value="MANNITOL_DHGENASE"/>
    <property type="match status" value="1"/>
</dbReference>
<proteinExistence type="inferred from homology"/>
<evidence type="ECO:0000256" key="1">
    <source>
        <dbReference type="ARBA" id="ARBA00006541"/>
    </source>
</evidence>
<dbReference type="Gene3D" id="3.40.50.720">
    <property type="entry name" value="NAD(P)-binding Rossmann-like Domain"/>
    <property type="match status" value="1"/>
</dbReference>
<keyword evidence="4 7" id="KW-0560">Oxidoreductase</keyword>
<dbReference type="InterPro" id="IPR008927">
    <property type="entry name" value="6-PGluconate_DH-like_C_sf"/>
</dbReference>
<dbReference type="Pfam" id="PF01232">
    <property type="entry name" value="Mannitol_dh"/>
    <property type="match status" value="1"/>
</dbReference>